<name>A0A9P7DN45_9AGAM</name>
<dbReference type="AlphaFoldDB" id="A0A9P7DN45"/>
<keyword evidence="2" id="KW-1185">Reference proteome</keyword>
<dbReference type="RefSeq" id="XP_041163395.1">
    <property type="nucleotide sequence ID" value="XM_041308220.1"/>
</dbReference>
<sequence length="267" mass="30297">MTDRSDPEIRRCGYQIWRPDIRCRSTGIRTDRGLGLETWTGGPEVRMRRGNIVGCWSGMRDMTARILMIESYVTVLVLDPTQKAVHINHYWGEELLHDALQNTESMVCFPPLFAGLFIDAIFKYKEHYLKMYGDSTNRILTSADLQTASTGNHKLDALLDELSNGEEEETFQHAPSALSRTSSISILDSVDPSKPWLHDFHAYLNSKDYLGSAFCEDPSIMTEVDENLDKHEKGDGDLGDSWDTLVEDDECMDSEDGDVFVQMLDML</sequence>
<dbReference type="Proteomes" id="UP000719766">
    <property type="component" value="Unassembled WGS sequence"/>
</dbReference>
<evidence type="ECO:0000313" key="2">
    <source>
        <dbReference type="Proteomes" id="UP000719766"/>
    </source>
</evidence>
<proteinExistence type="predicted"/>
<evidence type="ECO:0000313" key="1">
    <source>
        <dbReference type="EMBL" id="KAG1798854.1"/>
    </source>
</evidence>
<accession>A0A9P7DN45</accession>
<dbReference type="GeneID" id="64601984"/>
<reference evidence="1" key="1">
    <citation type="journal article" date="2020" name="New Phytol.">
        <title>Comparative genomics reveals dynamic genome evolution in host specialist ectomycorrhizal fungi.</title>
        <authorList>
            <person name="Lofgren L.A."/>
            <person name="Nguyen N.H."/>
            <person name="Vilgalys R."/>
            <person name="Ruytinx J."/>
            <person name="Liao H.L."/>
            <person name="Branco S."/>
            <person name="Kuo A."/>
            <person name="LaButti K."/>
            <person name="Lipzen A."/>
            <person name="Andreopoulos W."/>
            <person name="Pangilinan J."/>
            <person name="Riley R."/>
            <person name="Hundley H."/>
            <person name="Na H."/>
            <person name="Barry K."/>
            <person name="Grigoriev I.V."/>
            <person name="Stajich J.E."/>
            <person name="Kennedy P.G."/>
        </authorList>
    </citation>
    <scope>NUCLEOTIDE SEQUENCE</scope>
    <source>
        <strain evidence="1">S12</strain>
    </source>
</reference>
<dbReference type="EMBL" id="JABBWE010000012">
    <property type="protein sequence ID" value="KAG1798854.1"/>
    <property type="molecule type" value="Genomic_DNA"/>
</dbReference>
<gene>
    <name evidence="1" type="ORF">HD556DRAFT_1460022</name>
</gene>
<protein>
    <submittedName>
        <fullName evidence="1">Uncharacterized protein</fullName>
    </submittedName>
</protein>
<dbReference type="OrthoDB" id="3062869at2759"/>
<organism evidence="1 2">
    <name type="scientific">Suillus plorans</name>
    <dbReference type="NCBI Taxonomy" id="116603"/>
    <lineage>
        <taxon>Eukaryota</taxon>
        <taxon>Fungi</taxon>
        <taxon>Dikarya</taxon>
        <taxon>Basidiomycota</taxon>
        <taxon>Agaricomycotina</taxon>
        <taxon>Agaricomycetes</taxon>
        <taxon>Agaricomycetidae</taxon>
        <taxon>Boletales</taxon>
        <taxon>Suillineae</taxon>
        <taxon>Suillaceae</taxon>
        <taxon>Suillus</taxon>
    </lineage>
</organism>
<comment type="caution">
    <text evidence="1">The sequence shown here is derived from an EMBL/GenBank/DDBJ whole genome shotgun (WGS) entry which is preliminary data.</text>
</comment>